<evidence type="ECO:0000256" key="4">
    <source>
        <dbReference type="HAMAP-Rule" id="MF_03009"/>
    </source>
</evidence>
<dbReference type="GO" id="GO:0003743">
    <property type="term" value="F:translation initiation factor activity"/>
    <property type="evidence" value="ECO:0007669"/>
    <property type="project" value="UniProtKB-UniRule"/>
</dbReference>
<dbReference type="HAMAP" id="MF_03009">
    <property type="entry name" value="eIF3j"/>
    <property type="match status" value="1"/>
</dbReference>
<sequence length="228" mass="25456">MEDWEDETIPNILKKEKPKSKWDDEDVDENDIKESWEDEEELSPAPIVEPAPVKLPKKPAAKANEKEGKAIEAANAVQEGSVVESLDPRTEKPRQQSLVEEAEYKSTAELLGKTGDENTIDNFIPKAESDFSEYAELISYKLRPCEKSSHYLGLLKAVMSLSMTNLQGADAKDIASSVTAIASEKIKAEKEAAAGKKKTATKKKQLQLEKDEDVVNAEYDDFDDYNFK</sequence>
<dbReference type="GO" id="GO:0016282">
    <property type="term" value="C:eukaryotic 43S preinitiation complex"/>
    <property type="evidence" value="ECO:0007669"/>
    <property type="project" value="UniProtKB-UniRule"/>
</dbReference>
<comment type="caution">
    <text evidence="6">The sequence shown here is derived from an EMBL/GenBank/DDBJ whole genome shotgun (WGS) entry which is preliminary data.</text>
</comment>
<dbReference type="GO" id="GO:0005852">
    <property type="term" value="C:eukaryotic translation initiation factor 3 complex"/>
    <property type="evidence" value="ECO:0007669"/>
    <property type="project" value="UniProtKB-UniRule"/>
</dbReference>
<organism evidence="6 7">
    <name type="scientific">Lithospermum erythrorhizon</name>
    <name type="common">Purple gromwell</name>
    <name type="synonym">Lithospermum officinale var. erythrorhizon</name>
    <dbReference type="NCBI Taxonomy" id="34254"/>
    <lineage>
        <taxon>Eukaryota</taxon>
        <taxon>Viridiplantae</taxon>
        <taxon>Streptophyta</taxon>
        <taxon>Embryophyta</taxon>
        <taxon>Tracheophyta</taxon>
        <taxon>Spermatophyta</taxon>
        <taxon>Magnoliopsida</taxon>
        <taxon>eudicotyledons</taxon>
        <taxon>Gunneridae</taxon>
        <taxon>Pentapetalae</taxon>
        <taxon>asterids</taxon>
        <taxon>lamiids</taxon>
        <taxon>Boraginales</taxon>
        <taxon>Boraginaceae</taxon>
        <taxon>Boraginoideae</taxon>
        <taxon>Lithospermeae</taxon>
        <taxon>Lithospermum</taxon>
    </lineage>
</organism>
<keyword evidence="7" id="KW-1185">Reference proteome</keyword>
<accession>A0AAV3R7N5</accession>
<proteinExistence type="inferred from homology"/>
<dbReference type="InterPro" id="IPR023194">
    <property type="entry name" value="eIF3-like_dom_sf"/>
</dbReference>
<keyword evidence="2 4" id="KW-0396">Initiation factor</keyword>
<dbReference type="AlphaFoldDB" id="A0AAV3R7N5"/>
<evidence type="ECO:0000256" key="2">
    <source>
        <dbReference type="ARBA" id="ARBA00022540"/>
    </source>
</evidence>
<dbReference type="InterPro" id="IPR013906">
    <property type="entry name" value="eIF3j"/>
</dbReference>
<dbReference type="GO" id="GO:0001732">
    <property type="term" value="P:formation of cytoplasmic translation initiation complex"/>
    <property type="evidence" value="ECO:0007669"/>
    <property type="project" value="UniProtKB-UniRule"/>
</dbReference>
<dbReference type="GO" id="GO:0033290">
    <property type="term" value="C:eukaryotic 48S preinitiation complex"/>
    <property type="evidence" value="ECO:0007669"/>
    <property type="project" value="UniProtKB-UniRule"/>
</dbReference>
<gene>
    <name evidence="6" type="ORF">LIER_25222</name>
</gene>
<feature type="region of interest" description="Disordered" evidence="5">
    <location>
        <begin position="1"/>
        <end position="100"/>
    </location>
</feature>
<evidence type="ECO:0000256" key="5">
    <source>
        <dbReference type="SAM" id="MobiDB-lite"/>
    </source>
</evidence>
<reference evidence="6 7" key="1">
    <citation type="submission" date="2024-01" db="EMBL/GenBank/DDBJ databases">
        <title>The complete chloroplast genome sequence of Lithospermum erythrorhizon: insights into the phylogenetic relationship among Boraginaceae species and the maternal lineages of purple gromwells.</title>
        <authorList>
            <person name="Okada T."/>
            <person name="Watanabe K."/>
        </authorList>
    </citation>
    <scope>NUCLEOTIDE SEQUENCE [LARGE SCALE GENOMIC DNA]</scope>
</reference>
<keyword evidence="1 4" id="KW-0963">Cytoplasm</keyword>
<dbReference type="PANTHER" id="PTHR21681">
    <property type="entry name" value="EUKARYOTIC TRANSLATION INITIATION FACTOR 3 SUBUNIT J"/>
    <property type="match status" value="1"/>
</dbReference>
<evidence type="ECO:0000256" key="3">
    <source>
        <dbReference type="ARBA" id="ARBA00022917"/>
    </source>
</evidence>
<evidence type="ECO:0000313" key="6">
    <source>
        <dbReference type="EMBL" id="GAA0171110.1"/>
    </source>
</evidence>
<keyword evidence="3 4" id="KW-0648">Protein biosynthesis</keyword>
<dbReference type="Proteomes" id="UP001454036">
    <property type="component" value="Unassembled WGS sequence"/>
</dbReference>
<comment type="similarity">
    <text evidence="4">Belongs to the eIF-3 subunit J family.</text>
</comment>
<dbReference type="Gene3D" id="1.10.246.60">
    <property type="entry name" value="Eukaryotic translation initiation factor 3 like domains"/>
    <property type="match status" value="1"/>
</dbReference>
<dbReference type="EMBL" id="BAABME010007529">
    <property type="protein sequence ID" value="GAA0171110.1"/>
    <property type="molecule type" value="Genomic_DNA"/>
</dbReference>
<dbReference type="PANTHER" id="PTHR21681:SF0">
    <property type="entry name" value="EUKARYOTIC TRANSLATION INITIATION FACTOR 3 SUBUNIT J"/>
    <property type="match status" value="1"/>
</dbReference>
<protein>
    <recommendedName>
        <fullName evidence="4">Eukaryotic translation initiation factor 3 subunit J</fullName>
        <shortName evidence="4">eIF3j</shortName>
    </recommendedName>
</protein>
<name>A0AAV3R7N5_LITER</name>
<evidence type="ECO:0000313" key="7">
    <source>
        <dbReference type="Proteomes" id="UP001454036"/>
    </source>
</evidence>
<comment type="subcellular location">
    <subcellularLocation>
        <location evidence="4">Cytoplasm</location>
    </subcellularLocation>
</comment>
<comment type="subunit">
    <text evidence="4">Component of the eukaryotic translation initiation factor 3 (eIF-3) complex.</text>
</comment>
<comment type="function">
    <text evidence="4">Component of the eukaryotic translation initiation factor 3 (eIF-3) complex, which is involved in protein synthesis of a specialized repertoire of mRNAs and, together with other initiation factors, stimulates binding of mRNA and methionyl-tRNAi to the 40S ribosome. The eIF-3 complex specifically targets and initiates translation of a subset of mRNAs involved in cell proliferation.</text>
</comment>
<evidence type="ECO:0000256" key="1">
    <source>
        <dbReference type="ARBA" id="ARBA00022490"/>
    </source>
</evidence>
<dbReference type="Pfam" id="PF08597">
    <property type="entry name" value="eIF3_subunit"/>
    <property type="match status" value="1"/>
</dbReference>
<feature type="compositionally biased region" description="Basic and acidic residues" evidence="5">
    <location>
        <begin position="13"/>
        <end position="22"/>
    </location>
</feature>